<sequence>MKRWIYWPSLFLRVGWSGRPIHLGCNDGSVQLRHDDDTTHCNCVLLLYDTIHVCQVARPKVLRQHLVFIIIGQKEGRSQVHGNPCQGIRPALCLFDMSFVACLLHTVRYSNSKHPPFYCCAVPAVSLVRVVI</sequence>
<name>A0A9P7EZU1_9AGAM</name>
<reference evidence="1" key="1">
    <citation type="journal article" date="2020" name="New Phytol.">
        <title>Comparative genomics reveals dynamic genome evolution in host specialist ectomycorrhizal fungi.</title>
        <authorList>
            <person name="Lofgren L.A."/>
            <person name="Nguyen N.H."/>
            <person name="Vilgalys R."/>
            <person name="Ruytinx J."/>
            <person name="Liao H.L."/>
            <person name="Branco S."/>
            <person name="Kuo A."/>
            <person name="LaButti K."/>
            <person name="Lipzen A."/>
            <person name="Andreopoulos W."/>
            <person name="Pangilinan J."/>
            <person name="Riley R."/>
            <person name="Hundley H."/>
            <person name="Na H."/>
            <person name="Barry K."/>
            <person name="Grigoriev I.V."/>
            <person name="Stajich J.E."/>
            <person name="Kennedy P.G."/>
        </authorList>
    </citation>
    <scope>NUCLEOTIDE SEQUENCE</scope>
    <source>
        <strain evidence="1">FC423</strain>
    </source>
</reference>
<organism evidence="1 2">
    <name type="scientific">Suillus discolor</name>
    <dbReference type="NCBI Taxonomy" id="1912936"/>
    <lineage>
        <taxon>Eukaryota</taxon>
        <taxon>Fungi</taxon>
        <taxon>Dikarya</taxon>
        <taxon>Basidiomycota</taxon>
        <taxon>Agaricomycotina</taxon>
        <taxon>Agaricomycetes</taxon>
        <taxon>Agaricomycetidae</taxon>
        <taxon>Boletales</taxon>
        <taxon>Suillineae</taxon>
        <taxon>Suillaceae</taxon>
        <taxon>Suillus</taxon>
    </lineage>
</organism>
<evidence type="ECO:0000313" key="1">
    <source>
        <dbReference type="EMBL" id="KAG2098257.1"/>
    </source>
</evidence>
<keyword evidence="2" id="KW-1185">Reference proteome</keyword>
<comment type="caution">
    <text evidence="1">The sequence shown here is derived from an EMBL/GenBank/DDBJ whole genome shotgun (WGS) entry which is preliminary data.</text>
</comment>
<evidence type="ECO:0000313" key="2">
    <source>
        <dbReference type="Proteomes" id="UP000823399"/>
    </source>
</evidence>
<dbReference type="EMBL" id="JABBWM010000062">
    <property type="protein sequence ID" value="KAG2098257.1"/>
    <property type="molecule type" value="Genomic_DNA"/>
</dbReference>
<accession>A0A9P7EZU1</accession>
<protein>
    <submittedName>
        <fullName evidence="1">Uncharacterized protein</fullName>
    </submittedName>
</protein>
<dbReference type="GeneID" id="64691646"/>
<dbReference type="RefSeq" id="XP_041288811.1">
    <property type="nucleotide sequence ID" value="XM_041429387.1"/>
</dbReference>
<proteinExistence type="predicted"/>
<dbReference type="Proteomes" id="UP000823399">
    <property type="component" value="Unassembled WGS sequence"/>
</dbReference>
<dbReference type="OrthoDB" id="18170at2759"/>
<gene>
    <name evidence="1" type="ORF">F5147DRAFT_361656</name>
</gene>
<dbReference type="AlphaFoldDB" id="A0A9P7EZU1"/>